<organism evidence="8 9">
    <name type="scientific">Rhizobium quercicola</name>
    <dbReference type="NCBI Taxonomy" id="2901226"/>
    <lineage>
        <taxon>Bacteria</taxon>
        <taxon>Pseudomonadati</taxon>
        <taxon>Pseudomonadota</taxon>
        <taxon>Alphaproteobacteria</taxon>
        <taxon>Hyphomicrobiales</taxon>
        <taxon>Rhizobiaceae</taxon>
        <taxon>Rhizobium/Agrobacterium group</taxon>
        <taxon>Rhizobium</taxon>
    </lineage>
</organism>
<evidence type="ECO:0000256" key="5">
    <source>
        <dbReference type="ARBA" id="ARBA00022840"/>
    </source>
</evidence>
<comment type="caution">
    <text evidence="8">The sequence shown here is derived from an EMBL/GenBank/DDBJ whole genome shotgun (WGS) entry which is preliminary data.</text>
</comment>
<keyword evidence="3 6" id="KW-0808">Transferase</keyword>
<evidence type="ECO:0000256" key="1">
    <source>
        <dbReference type="ARBA" id="ARBA00000373"/>
    </source>
</evidence>
<dbReference type="GO" id="GO:0006015">
    <property type="term" value="P:5-phosphoribose 1-diphosphate biosynthetic process"/>
    <property type="evidence" value="ECO:0007669"/>
    <property type="project" value="UniProtKB-UniRule"/>
</dbReference>
<accession>A0A9X1SZP2</accession>
<evidence type="ECO:0000259" key="7">
    <source>
        <dbReference type="SMART" id="SM00072"/>
    </source>
</evidence>
<dbReference type="Pfam" id="PF00625">
    <property type="entry name" value="Guanylate_kin"/>
    <property type="match status" value="1"/>
</dbReference>
<dbReference type="GO" id="GO:0019634">
    <property type="term" value="P:organic phosphonate metabolic process"/>
    <property type="evidence" value="ECO:0007669"/>
    <property type="project" value="UniProtKB-UniRule"/>
</dbReference>
<keyword evidence="5 6" id="KW-0067">ATP-binding</keyword>
<comment type="similarity">
    <text evidence="6">Belongs to the ribose 1,5-bisphosphokinase family.</text>
</comment>
<evidence type="ECO:0000256" key="2">
    <source>
        <dbReference type="ARBA" id="ARBA00005069"/>
    </source>
</evidence>
<proteinExistence type="inferred from homology"/>
<dbReference type="SUPFAM" id="SSF52540">
    <property type="entry name" value="P-loop containing nucleoside triphosphate hydrolases"/>
    <property type="match status" value="1"/>
</dbReference>
<name>A0A9X1SZP2_9HYPH</name>
<feature type="domain" description="Guanylate kinase/L-type calcium channel beta subunit" evidence="7">
    <location>
        <begin position="10"/>
        <end position="191"/>
    </location>
</feature>
<sequence>MTPDHPTGGTGSMIVVVGPSGAGKDSVIAYAMTRLKARSAEVELVRRVITRAQDAGGEDHEAVSPEDFRARAEQGAFAVQWEAHGLCYGIPVACHARLAEGRTLVANGSRAVLDGFRTAFPRVAVVNIVASPEVIAARLIARARESEADIRQRLARQVPDIESDPHLTTIDNSGPLEEAGERFAAFVLSLARAEAS</sequence>
<dbReference type="GO" id="GO:0033863">
    <property type="term" value="F:ribose 1,5-bisphosphate phosphokinase activity"/>
    <property type="evidence" value="ECO:0007669"/>
    <property type="project" value="UniProtKB-UniRule"/>
</dbReference>
<reference evidence="8" key="1">
    <citation type="submission" date="2021-12" db="EMBL/GenBank/DDBJ databases">
        <authorList>
            <person name="Li Y."/>
        </authorList>
    </citation>
    <scope>NUCLEOTIDE SEQUENCE</scope>
    <source>
        <strain evidence="8">DKSPLA3</strain>
    </source>
</reference>
<dbReference type="GO" id="GO:0005829">
    <property type="term" value="C:cytosol"/>
    <property type="evidence" value="ECO:0007669"/>
    <property type="project" value="TreeGrafter"/>
</dbReference>
<dbReference type="AlphaFoldDB" id="A0A9X1SZP2"/>
<evidence type="ECO:0000256" key="6">
    <source>
        <dbReference type="HAMAP-Rule" id="MF_00836"/>
    </source>
</evidence>
<evidence type="ECO:0000313" key="9">
    <source>
        <dbReference type="Proteomes" id="UP001139089"/>
    </source>
</evidence>
<keyword evidence="9" id="KW-1185">Reference proteome</keyword>
<protein>
    <recommendedName>
        <fullName evidence="6">Ribose 1,5-bisphosphate phosphokinase PhnN</fullName>
        <ecNumber evidence="6">2.7.4.23</ecNumber>
    </recommendedName>
    <alternativeName>
        <fullName evidence="6">Ribose 1,5-bisphosphokinase</fullName>
    </alternativeName>
</protein>
<evidence type="ECO:0000313" key="8">
    <source>
        <dbReference type="EMBL" id="MCD7108204.1"/>
    </source>
</evidence>
<gene>
    <name evidence="6 8" type="primary">phnN</name>
    <name evidence="8" type="ORF">LRX75_04005</name>
</gene>
<dbReference type="NCBIfam" id="TIGR02322">
    <property type="entry name" value="phosphon_PhnN"/>
    <property type="match status" value="1"/>
</dbReference>
<dbReference type="RefSeq" id="WP_231812137.1">
    <property type="nucleotide sequence ID" value="NZ_JAJOZR010000002.1"/>
</dbReference>
<dbReference type="GO" id="GO:0005524">
    <property type="term" value="F:ATP binding"/>
    <property type="evidence" value="ECO:0007669"/>
    <property type="project" value="UniProtKB-KW"/>
</dbReference>
<comment type="pathway">
    <text evidence="2 6">Metabolic intermediate biosynthesis; 5-phospho-alpha-D-ribose 1-diphosphate biosynthesis; 5-phospho-alpha-D-ribose 1-diphosphate from D-ribose 5-phosphate (route II): step 3/3.</text>
</comment>
<dbReference type="Gene3D" id="3.40.50.300">
    <property type="entry name" value="P-loop containing nucleotide triphosphate hydrolases"/>
    <property type="match status" value="1"/>
</dbReference>
<dbReference type="InterPro" id="IPR027417">
    <property type="entry name" value="P-loop_NTPase"/>
</dbReference>
<comment type="catalytic activity">
    <reaction evidence="1 6">
        <text>alpha-D-ribose 1,5-bisphosphate + ATP = 5-phospho-alpha-D-ribose 1-diphosphate + ADP</text>
        <dbReference type="Rhea" id="RHEA:20109"/>
        <dbReference type="ChEBI" id="CHEBI:30616"/>
        <dbReference type="ChEBI" id="CHEBI:58017"/>
        <dbReference type="ChEBI" id="CHEBI:68688"/>
        <dbReference type="ChEBI" id="CHEBI:456216"/>
        <dbReference type="EC" id="2.7.4.23"/>
    </reaction>
</comment>
<dbReference type="Proteomes" id="UP001139089">
    <property type="component" value="Unassembled WGS sequence"/>
</dbReference>
<dbReference type="EC" id="2.7.4.23" evidence="6"/>
<dbReference type="InterPro" id="IPR008145">
    <property type="entry name" value="GK/Ca_channel_bsu"/>
</dbReference>
<dbReference type="SMART" id="SM00072">
    <property type="entry name" value="GuKc"/>
    <property type="match status" value="1"/>
</dbReference>
<feature type="binding site" evidence="6">
    <location>
        <begin position="18"/>
        <end position="25"/>
    </location>
    <ligand>
        <name>ATP</name>
        <dbReference type="ChEBI" id="CHEBI:30616"/>
    </ligand>
</feature>
<keyword evidence="4 6" id="KW-0547">Nucleotide-binding</keyword>
<dbReference type="HAMAP" id="MF_00836">
    <property type="entry name" value="PhnN"/>
    <property type="match status" value="1"/>
</dbReference>
<dbReference type="PANTHER" id="PTHR23117:SF8">
    <property type="entry name" value="RIBOSE 1,5-BISPHOSPHATE PHOSPHOKINASE PHNN"/>
    <property type="match status" value="1"/>
</dbReference>
<dbReference type="PANTHER" id="PTHR23117">
    <property type="entry name" value="GUANYLATE KINASE-RELATED"/>
    <property type="match status" value="1"/>
</dbReference>
<comment type="function">
    <text evidence="6">Catalyzes the phosphorylation of ribose 1,5-bisphosphate to 5-phospho-D-ribosyl alpha-1-diphosphate (PRPP).</text>
</comment>
<evidence type="ECO:0000256" key="4">
    <source>
        <dbReference type="ARBA" id="ARBA00022741"/>
    </source>
</evidence>
<evidence type="ECO:0000256" key="3">
    <source>
        <dbReference type="ARBA" id="ARBA00022679"/>
    </source>
</evidence>
<dbReference type="InterPro" id="IPR012699">
    <property type="entry name" value="PhnN"/>
</dbReference>
<dbReference type="EMBL" id="JAJOZR010000002">
    <property type="protein sequence ID" value="MCD7108204.1"/>
    <property type="molecule type" value="Genomic_DNA"/>
</dbReference>